<sequence length="76" mass="8755">MVKIRLYRLGVRKKAFYRIVAIEDSQKASGVALEIIGYWHPSKDALEIDKEKLDKWLKKGAQVTKAVKELIDKKAK</sequence>
<evidence type="ECO:0000313" key="5">
    <source>
        <dbReference type="Proteomes" id="UP000176778"/>
    </source>
</evidence>
<dbReference type="Pfam" id="PF00886">
    <property type="entry name" value="Ribosomal_S16"/>
    <property type="match status" value="1"/>
</dbReference>
<dbReference type="STRING" id="1802479.A2Y68_03200"/>
<name>A0A1F7X5G0_9BACT</name>
<evidence type="ECO:0000256" key="2">
    <source>
        <dbReference type="ARBA" id="ARBA00023274"/>
    </source>
</evidence>
<dbReference type="PANTHER" id="PTHR12919:SF20">
    <property type="entry name" value="SMALL RIBOSOMAL SUBUNIT PROTEIN BS16M"/>
    <property type="match status" value="1"/>
</dbReference>
<evidence type="ECO:0000313" key="4">
    <source>
        <dbReference type="EMBL" id="OGM09618.1"/>
    </source>
</evidence>
<proteinExistence type="inferred from homology"/>
<dbReference type="GO" id="GO:0003735">
    <property type="term" value="F:structural constituent of ribosome"/>
    <property type="evidence" value="ECO:0007669"/>
    <property type="project" value="InterPro"/>
</dbReference>
<comment type="caution">
    <text evidence="4">The sequence shown here is derived from an EMBL/GenBank/DDBJ whole genome shotgun (WGS) entry which is preliminary data.</text>
</comment>
<dbReference type="EMBL" id="MGFR01000003">
    <property type="protein sequence ID" value="OGM09618.1"/>
    <property type="molecule type" value="Genomic_DNA"/>
</dbReference>
<comment type="similarity">
    <text evidence="3">Belongs to the bacterial ribosomal protein bS16 family.</text>
</comment>
<accession>A0A1F7X5G0</accession>
<dbReference type="InterPro" id="IPR000307">
    <property type="entry name" value="Ribosomal_bS16"/>
</dbReference>
<dbReference type="GO" id="GO:0005737">
    <property type="term" value="C:cytoplasm"/>
    <property type="evidence" value="ECO:0007669"/>
    <property type="project" value="UniProtKB-ARBA"/>
</dbReference>
<dbReference type="PANTHER" id="PTHR12919">
    <property type="entry name" value="30S RIBOSOMAL PROTEIN S16"/>
    <property type="match status" value="1"/>
</dbReference>
<dbReference type="HAMAP" id="MF_00385">
    <property type="entry name" value="Ribosomal_bS16"/>
    <property type="match status" value="1"/>
</dbReference>
<keyword evidence="2 3" id="KW-0687">Ribonucleoprotein</keyword>
<dbReference type="SUPFAM" id="SSF54565">
    <property type="entry name" value="Ribosomal protein S16"/>
    <property type="match status" value="1"/>
</dbReference>
<dbReference type="Gene3D" id="3.30.1320.10">
    <property type="match status" value="1"/>
</dbReference>
<protein>
    <recommendedName>
        <fullName evidence="3">Small ribosomal subunit protein bS16</fullName>
    </recommendedName>
</protein>
<dbReference type="GO" id="GO:0015935">
    <property type="term" value="C:small ribosomal subunit"/>
    <property type="evidence" value="ECO:0007669"/>
    <property type="project" value="TreeGrafter"/>
</dbReference>
<organism evidence="4 5">
    <name type="scientific">Candidatus Woesebacteria bacterium RBG_13_46_13</name>
    <dbReference type="NCBI Taxonomy" id="1802479"/>
    <lineage>
        <taxon>Bacteria</taxon>
        <taxon>Candidatus Woeseibacteriota</taxon>
    </lineage>
</organism>
<evidence type="ECO:0000256" key="3">
    <source>
        <dbReference type="HAMAP-Rule" id="MF_00385"/>
    </source>
</evidence>
<dbReference type="Proteomes" id="UP000176778">
    <property type="component" value="Unassembled WGS sequence"/>
</dbReference>
<keyword evidence="1 3" id="KW-0689">Ribosomal protein</keyword>
<gene>
    <name evidence="3" type="primary">rpsP</name>
    <name evidence="4" type="ORF">A2Y68_03200</name>
</gene>
<reference evidence="4 5" key="1">
    <citation type="journal article" date="2016" name="Nat. Commun.">
        <title>Thousands of microbial genomes shed light on interconnected biogeochemical processes in an aquifer system.</title>
        <authorList>
            <person name="Anantharaman K."/>
            <person name="Brown C.T."/>
            <person name="Hug L.A."/>
            <person name="Sharon I."/>
            <person name="Castelle C.J."/>
            <person name="Probst A.J."/>
            <person name="Thomas B.C."/>
            <person name="Singh A."/>
            <person name="Wilkins M.J."/>
            <person name="Karaoz U."/>
            <person name="Brodie E.L."/>
            <person name="Williams K.H."/>
            <person name="Hubbard S.S."/>
            <person name="Banfield J.F."/>
        </authorList>
    </citation>
    <scope>NUCLEOTIDE SEQUENCE [LARGE SCALE GENOMIC DNA]</scope>
</reference>
<dbReference type="InterPro" id="IPR023803">
    <property type="entry name" value="Ribosomal_bS16_dom_sf"/>
</dbReference>
<dbReference type="GO" id="GO:0006412">
    <property type="term" value="P:translation"/>
    <property type="evidence" value="ECO:0007669"/>
    <property type="project" value="UniProtKB-UniRule"/>
</dbReference>
<dbReference type="NCBIfam" id="TIGR00002">
    <property type="entry name" value="S16"/>
    <property type="match status" value="1"/>
</dbReference>
<evidence type="ECO:0000256" key="1">
    <source>
        <dbReference type="ARBA" id="ARBA00022980"/>
    </source>
</evidence>
<dbReference type="AlphaFoldDB" id="A0A1F7X5G0"/>